<sequence>MNTDCEITPITKPVDWRSADFFRDVVSSDLQISPNDFTMLDMRVANATEKTAGYMSLMHRVTLQVQVHDNGANESQTKQVNYIVKEKSEKVFGGEVVDMMRAFPKEMDVYSTLLPAFEELWKDENVQFGPRVFKVTSDPFTVIVMEDLKLTGYQMKECNAGLSQQDCENVLEKLAKFHAASVVYYEQNGSYPDDFKEGMFSDGLTAEFEQYYVPLFDSYLQALEELGYPAEIIESLKPMRGKVYSKTSKLFKLDPTKFNVLNHGDVWVNNIQFSHRDLLLLDYQISFYGSPSFDLLYFIVNSASLAVRTEKFDHLIDHYHQHLVEGMQRLHAKTPIPTRRELHEDIQAHGLLVCVLSMEALAMMLAMPDLELKMDLLGSMDQDGVEYRKQLFTNVRFVKTIEKLMPFMWEKGFLVDKKE</sequence>
<dbReference type="EnsemblMetazoa" id="AAEL020644-RB">
    <property type="protein sequence ID" value="AAEL020644-PB"/>
    <property type="gene ID" value="AAEL020644"/>
</dbReference>
<dbReference type="Gene3D" id="3.90.1200.10">
    <property type="match status" value="1"/>
</dbReference>
<dbReference type="PANTHER" id="PTHR11012:SF6">
    <property type="entry name" value="CHK DOMAIN OV1-RELATED"/>
    <property type="match status" value="1"/>
</dbReference>
<dbReference type="Proteomes" id="UP000008820">
    <property type="component" value="Chromosome 3"/>
</dbReference>
<dbReference type="InterPro" id="IPR011009">
    <property type="entry name" value="Kinase-like_dom_sf"/>
</dbReference>
<keyword evidence="3" id="KW-1185">Reference proteome</keyword>
<evidence type="ECO:0000313" key="3">
    <source>
        <dbReference type="Proteomes" id="UP000008820"/>
    </source>
</evidence>
<dbReference type="Pfam" id="PF02958">
    <property type="entry name" value="EcKL"/>
    <property type="match status" value="1"/>
</dbReference>
<dbReference type="EnsemblMetazoa" id="AAEL020644-RA">
    <property type="protein sequence ID" value="AAEL020644-PA"/>
    <property type="gene ID" value="AAEL020644"/>
</dbReference>
<feature type="domain" description="CHK kinase-like" evidence="1">
    <location>
        <begin position="143"/>
        <end position="329"/>
    </location>
</feature>
<organism evidence="2 3">
    <name type="scientific">Aedes aegypti</name>
    <name type="common">Yellowfever mosquito</name>
    <name type="synonym">Culex aegypti</name>
    <dbReference type="NCBI Taxonomy" id="7159"/>
    <lineage>
        <taxon>Eukaryota</taxon>
        <taxon>Metazoa</taxon>
        <taxon>Ecdysozoa</taxon>
        <taxon>Arthropoda</taxon>
        <taxon>Hexapoda</taxon>
        <taxon>Insecta</taxon>
        <taxon>Pterygota</taxon>
        <taxon>Neoptera</taxon>
        <taxon>Endopterygota</taxon>
        <taxon>Diptera</taxon>
        <taxon>Nematocera</taxon>
        <taxon>Culicoidea</taxon>
        <taxon>Culicidae</taxon>
        <taxon>Culicinae</taxon>
        <taxon>Aedini</taxon>
        <taxon>Aedes</taxon>
        <taxon>Stegomyia</taxon>
    </lineage>
</organism>
<gene>
    <name evidence="2" type="primary">5567607</name>
</gene>
<dbReference type="OrthoDB" id="411145at2759"/>
<proteinExistence type="predicted"/>
<dbReference type="SMART" id="SM00587">
    <property type="entry name" value="CHK"/>
    <property type="match status" value="1"/>
</dbReference>
<accession>A0A6I8TYM8</accession>
<reference evidence="2 3" key="1">
    <citation type="submission" date="2017-06" db="EMBL/GenBank/DDBJ databases">
        <title>Aedes aegypti genome working group (AGWG) sequencing and assembly.</title>
        <authorList>
            <consortium name="Aedes aegypti Genome Working Group (AGWG)"/>
            <person name="Matthews B.J."/>
        </authorList>
    </citation>
    <scope>NUCLEOTIDE SEQUENCE [LARGE SCALE GENOMIC DNA]</scope>
    <source>
        <strain evidence="2 3">LVP_AGWG</strain>
    </source>
</reference>
<dbReference type="AlphaFoldDB" id="A0A6I8TYM8"/>
<dbReference type="InterPro" id="IPR015897">
    <property type="entry name" value="CHK_kinase-like"/>
</dbReference>
<dbReference type="InParanoid" id="A0A6I8TYM8"/>
<reference evidence="2" key="2">
    <citation type="submission" date="2020-05" db="UniProtKB">
        <authorList>
            <consortium name="EnsemblMetazoa"/>
        </authorList>
    </citation>
    <scope>IDENTIFICATION</scope>
    <source>
        <strain evidence="2">LVP_AGWG</strain>
    </source>
</reference>
<dbReference type="InterPro" id="IPR004119">
    <property type="entry name" value="EcKL"/>
</dbReference>
<name>A0A6I8TYM8_AEDAE</name>
<dbReference type="SUPFAM" id="SSF56112">
    <property type="entry name" value="Protein kinase-like (PK-like)"/>
    <property type="match status" value="1"/>
</dbReference>
<protein>
    <recommendedName>
        <fullName evidence="1">CHK kinase-like domain-containing protein</fullName>
    </recommendedName>
</protein>
<evidence type="ECO:0000313" key="2">
    <source>
        <dbReference type="EnsemblMetazoa" id="AAEL020644-PB"/>
    </source>
</evidence>
<evidence type="ECO:0000259" key="1">
    <source>
        <dbReference type="SMART" id="SM00587"/>
    </source>
</evidence>
<dbReference type="PANTHER" id="PTHR11012">
    <property type="entry name" value="PROTEIN KINASE-LIKE DOMAIN-CONTAINING"/>
    <property type="match status" value="1"/>
</dbReference>